<organism evidence="3 4">
    <name type="scientific">Coprococcus intestinihominis</name>
    <dbReference type="NCBI Taxonomy" id="3133154"/>
    <lineage>
        <taxon>Bacteria</taxon>
        <taxon>Bacillati</taxon>
        <taxon>Bacillota</taxon>
        <taxon>Clostridia</taxon>
        <taxon>Lachnospirales</taxon>
        <taxon>Lachnospiraceae</taxon>
        <taxon>Coprococcus</taxon>
    </lineage>
</organism>
<evidence type="ECO:0000259" key="2">
    <source>
        <dbReference type="Pfam" id="PF13439"/>
    </source>
</evidence>
<evidence type="ECO:0000313" key="4">
    <source>
        <dbReference type="Proteomes" id="UP001469749"/>
    </source>
</evidence>
<sequence>MKIALFIDDITKDGGTERCTVELANQLAERGINTTIITVNASNREAKYSILPAIKIVKFNDNKLEHSLKRRIKTINCLRREINTNDYDVFVVVDTLKTLLFIPLVFSLRRKHTKLISWEHFNYCSDAKYTSRWFARKISAIISDVVVVLSEQDCQNWKNARCSEKKLKTIYNYSCFDSNPPQFNRNKKKILAIGRLEDQKGFDFLLQIWRKIEEDQELNDWTLQIVGSGSKEVALHKQAEELEIERVEWYPFTKKIDRFYKDSSIYVMTSRMEGFGLVLLEAQAYGLPIVSFNIKCGPSEIVEQDINGYLIEPFDIDDFAAKLSKLMKTPSLLEKFTNNSQNNMEKFDKKTIIDQWVDMFNDLCNPKSNLSKPFGKGLMSSGARKFK</sequence>
<feature type="domain" description="Glycosyltransferase subfamily 4-like N-terminal" evidence="2">
    <location>
        <begin position="14"/>
        <end position="172"/>
    </location>
</feature>
<accession>A0ABV1B713</accession>
<dbReference type="InterPro" id="IPR028098">
    <property type="entry name" value="Glyco_trans_4-like_N"/>
</dbReference>
<reference evidence="3 4" key="1">
    <citation type="submission" date="2024-03" db="EMBL/GenBank/DDBJ databases">
        <title>Human intestinal bacterial collection.</title>
        <authorList>
            <person name="Pauvert C."/>
            <person name="Hitch T.C.A."/>
            <person name="Clavel T."/>
        </authorList>
    </citation>
    <scope>NUCLEOTIDE SEQUENCE [LARGE SCALE GENOMIC DNA]</scope>
    <source>
        <strain evidence="3 4">CLA-AA-H190</strain>
    </source>
</reference>
<evidence type="ECO:0000313" key="3">
    <source>
        <dbReference type="EMBL" id="MEQ2365760.1"/>
    </source>
</evidence>
<comment type="caution">
    <text evidence="3">The sequence shown here is derived from an EMBL/GenBank/DDBJ whole genome shotgun (WGS) entry which is preliminary data.</text>
</comment>
<dbReference type="Pfam" id="PF13439">
    <property type="entry name" value="Glyco_transf_4"/>
    <property type="match status" value="1"/>
</dbReference>
<dbReference type="EC" id="2.4.-.-" evidence="3"/>
<dbReference type="SUPFAM" id="SSF53756">
    <property type="entry name" value="UDP-Glycosyltransferase/glycogen phosphorylase"/>
    <property type="match status" value="1"/>
</dbReference>
<dbReference type="InterPro" id="IPR050194">
    <property type="entry name" value="Glycosyltransferase_grp1"/>
</dbReference>
<keyword evidence="3" id="KW-0328">Glycosyltransferase</keyword>
<name>A0ABV1B713_9FIRM</name>
<dbReference type="Gene3D" id="3.40.50.2000">
    <property type="entry name" value="Glycogen Phosphorylase B"/>
    <property type="match status" value="2"/>
</dbReference>
<dbReference type="EMBL" id="JBBMEK010000155">
    <property type="protein sequence ID" value="MEQ2365760.1"/>
    <property type="molecule type" value="Genomic_DNA"/>
</dbReference>
<proteinExistence type="predicted"/>
<protein>
    <submittedName>
        <fullName evidence="3">Glycosyltransferase family 4 protein</fullName>
        <ecNumber evidence="3">2.4.-.-</ecNumber>
    </submittedName>
</protein>
<gene>
    <name evidence="3" type="ORF">WMO25_11720</name>
</gene>
<dbReference type="CDD" id="cd03820">
    <property type="entry name" value="GT4_AmsD-like"/>
    <property type="match status" value="1"/>
</dbReference>
<dbReference type="GO" id="GO:0016757">
    <property type="term" value="F:glycosyltransferase activity"/>
    <property type="evidence" value="ECO:0007669"/>
    <property type="project" value="UniProtKB-KW"/>
</dbReference>
<dbReference type="Pfam" id="PF00534">
    <property type="entry name" value="Glycos_transf_1"/>
    <property type="match status" value="1"/>
</dbReference>
<keyword evidence="3" id="KW-0808">Transferase</keyword>
<dbReference type="Proteomes" id="UP001469749">
    <property type="component" value="Unassembled WGS sequence"/>
</dbReference>
<dbReference type="RefSeq" id="WP_349085472.1">
    <property type="nucleotide sequence ID" value="NZ_JBBMEK010000155.1"/>
</dbReference>
<feature type="domain" description="Glycosyl transferase family 1" evidence="1">
    <location>
        <begin position="180"/>
        <end position="342"/>
    </location>
</feature>
<dbReference type="PANTHER" id="PTHR45947">
    <property type="entry name" value="SULFOQUINOVOSYL TRANSFERASE SQD2"/>
    <property type="match status" value="1"/>
</dbReference>
<keyword evidence="4" id="KW-1185">Reference proteome</keyword>
<dbReference type="InterPro" id="IPR001296">
    <property type="entry name" value="Glyco_trans_1"/>
</dbReference>
<evidence type="ECO:0000259" key="1">
    <source>
        <dbReference type="Pfam" id="PF00534"/>
    </source>
</evidence>
<dbReference type="PANTHER" id="PTHR45947:SF3">
    <property type="entry name" value="SULFOQUINOVOSYL TRANSFERASE SQD2"/>
    <property type="match status" value="1"/>
</dbReference>